<dbReference type="OrthoDB" id="117774at2"/>
<name>V5BDB8_9GAMM</name>
<evidence type="ECO:0000256" key="3">
    <source>
        <dbReference type="ARBA" id="ARBA00023115"/>
    </source>
</evidence>
<dbReference type="Proteomes" id="UP000017842">
    <property type="component" value="Unassembled WGS sequence"/>
</dbReference>
<dbReference type="SUPFAM" id="SSF53335">
    <property type="entry name" value="S-adenosyl-L-methionine-dependent methyltransferases"/>
    <property type="match status" value="1"/>
</dbReference>
<dbReference type="InterPro" id="IPR030374">
    <property type="entry name" value="PABS"/>
</dbReference>
<dbReference type="Pfam" id="PF01564">
    <property type="entry name" value="Spermine_synth"/>
    <property type="match status" value="1"/>
</dbReference>
<dbReference type="RefSeq" id="WP_023495631.1">
    <property type="nucleotide sequence ID" value="NZ_AYLO01000105.1"/>
</dbReference>
<evidence type="ECO:0000259" key="5">
    <source>
        <dbReference type="PROSITE" id="PS51006"/>
    </source>
</evidence>
<accession>V5BDB8</accession>
<keyword evidence="3 4" id="KW-0620">Polyamine biosynthesis</keyword>
<dbReference type="CDD" id="cd02440">
    <property type="entry name" value="AdoMet_MTases"/>
    <property type="match status" value="1"/>
</dbReference>
<organism evidence="6 7">
    <name type="scientific">Methyloglobulus morosus KoM1</name>
    <dbReference type="NCBI Taxonomy" id="1116472"/>
    <lineage>
        <taxon>Bacteria</taxon>
        <taxon>Pseudomonadati</taxon>
        <taxon>Pseudomonadota</taxon>
        <taxon>Gammaproteobacteria</taxon>
        <taxon>Methylococcales</taxon>
        <taxon>Methylococcaceae</taxon>
        <taxon>Methyloglobulus</taxon>
    </lineage>
</organism>
<dbReference type="PANTHER" id="PTHR43317">
    <property type="entry name" value="THERMOSPERMINE SYNTHASE ACAULIS5"/>
    <property type="match status" value="1"/>
</dbReference>
<gene>
    <name evidence="6" type="primary">speE</name>
    <name evidence="6" type="ORF">MGMO_111c00100</name>
</gene>
<evidence type="ECO:0000256" key="2">
    <source>
        <dbReference type="ARBA" id="ARBA00022679"/>
    </source>
</evidence>
<dbReference type="eggNOG" id="COG0421">
    <property type="taxonomic scope" value="Bacteria"/>
</dbReference>
<evidence type="ECO:0000256" key="1">
    <source>
        <dbReference type="ARBA" id="ARBA00007867"/>
    </source>
</evidence>
<dbReference type="STRING" id="1116472.MGMO_111c00100"/>
<comment type="caution">
    <text evidence="6">The sequence shown here is derived from an EMBL/GenBank/DDBJ whole genome shotgun (WGS) entry which is preliminary data.</text>
</comment>
<proteinExistence type="inferred from homology"/>
<comment type="similarity">
    <text evidence="1">Belongs to the spermidine/spermine synthase family.</text>
</comment>
<keyword evidence="2 4" id="KW-0808">Transferase</keyword>
<dbReference type="PATRIC" id="fig|1116472.3.peg.2955"/>
<dbReference type="EMBL" id="AYLO01000105">
    <property type="protein sequence ID" value="ESS71290.1"/>
    <property type="molecule type" value="Genomic_DNA"/>
</dbReference>
<feature type="active site" description="Proton acceptor" evidence="4">
    <location>
        <position position="146"/>
    </location>
</feature>
<dbReference type="GO" id="GO:0006596">
    <property type="term" value="P:polyamine biosynthetic process"/>
    <property type="evidence" value="ECO:0007669"/>
    <property type="project" value="UniProtKB-UniRule"/>
</dbReference>
<dbReference type="AlphaFoldDB" id="V5BDB8"/>
<evidence type="ECO:0000256" key="4">
    <source>
        <dbReference type="PROSITE-ProRule" id="PRU00354"/>
    </source>
</evidence>
<dbReference type="Gene3D" id="3.40.50.150">
    <property type="entry name" value="Vaccinia Virus protein VP39"/>
    <property type="match status" value="1"/>
</dbReference>
<feature type="domain" description="PABS" evidence="5">
    <location>
        <begin position="1"/>
        <end position="179"/>
    </location>
</feature>
<evidence type="ECO:0000313" key="7">
    <source>
        <dbReference type="Proteomes" id="UP000017842"/>
    </source>
</evidence>
<reference evidence="6 7" key="1">
    <citation type="journal article" date="2013" name="Genome Announc.">
        <title>Draft Genome Sequence of the Methanotrophic Gammaproteobacterium Methyloglobulus morosus DSM 22980 Strain KoM1.</title>
        <authorList>
            <person name="Poehlein A."/>
            <person name="Deutzmann J.S."/>
            <person name="Daniel R."/>
            <person name="Simeonova D.D."/>
        </authorList>
    </citation>
    <scope>NUCLEOTIDE SEQUENCE [LARGE SCALE GENOMIC DNA]</scope>
    <source>
        <strain evidence="6 7">KoM1</strain>
    </source>
</reference>
<dbReference type="EC" id="2.5.1.16" evidence="6"/>
<keyword evidence="7" id="KW-1185">Reference proteome</keyword>
<sequence length="267" mass="30025">MYKYDGLVIYQNHDDEGVLEVVEEKGIRSLHFGSTSRQSSISLTDPESLHLPYTRAMTSWLLFKETVNDALILGLGGGSLARHLLYHFPECRLHAVEYRASVVKIARSHFGLPLDTRLKVIVDDAGNYVRHHAQSGPAQHDLILIDTFDSEGLADSVVSAAFFDACNILLKPDGILVINLWGNETTAFGSCLNWLEQIFNQKVLVLPVRKRGNMIAVALKQRTGKFDMKALKARAVELEQQYQIEFPNYVKDFNTHNSRSIQAVLTK</sequence>
<dbReference type="PROSITE" id="PS51006">
    <property type="entry name" value="PABS_2"/>
    <property type="match status" value="1"/>
</dbReference>
<dbReference type="GO" id="GO:0004766">
    <property type="term" value="F:spermidine synthase activity"/>
    <property type="evidence" value="ECO:0007669"/>
    <property type="project" value="UniProtKB-EC"/>
</dbReference>
<dbReference type="PANTHER" id="PTHR43317:SF1">
    <property type="entry name" value="THERMOSPERMINE SYNTHASE ACAULIS5"/>
    <property type="match status" value="1"/>
</dbReference>
<evidence type="ECO:0000313" key="6">
    <source>
        <dbReference type="EMBL" id="ESS71290.1"/>
    </source>
</evidence>
<dbReference type="InterPro" id="IPR029063">
    <property type="entry name" value="SAM-dependent_MTases_sf"/>
</dbReference>
<protein>
    <submittedName>
        <fullName evidence="6">Spermidine synthase SpeE</fullName>
        <ecNumber evidence="6">2.5.1.16</ecNumber>
    </submittedName>
</protein>